<protein>
    <recommendedName>
        <fullName evidence="3">Glycine cleavage system H protein</fullName>
    </recommendedName>
</protein>
<dbReference type="InterPro" id="IPR000089">
    <property type="entry name" value="Biotin_lipoyl"/>
</dbReference>
<keyword evidence="6" id="KW-1185">Reference proteome</keyword>
<evidence type="ECO:0000256" key="3">
    <source>
        <dbReference type="HAMAP-Rule" id="MF_00272"/>
    </source>
</evidence>
<accession>A0ABV6PDQ7</accession>
<evidence type="ECO:0000313" key="5">
    <source>
        <dbReference type="EMBL" id="MFC0582786.1"/>
    </source>
</evidence>
<reference evidence="5 6" key="1">
    <citation type="submission" date="2024-09" db="EMBL/GenBank/DDBJ databases">
        <authorList>
            <person name="Sun Q."/>
            <person name="Mori K."/>
        </authorList>
    </citation>
    <scope>NUCLEOTIDE SEQUENCE [LARGE SCALE GENOMIC DNA]</scope>
    <source>
        <strain evidence="5 6">NCAIM B.02604</strain>
    </source>
</reference>
<evidence type="ECO:0000259" key="4">
    <source>
        <dbReference type="PROSITE" id="PS50968"/>
    </source>
</evidence>
<dbReference type="EMBL" id="JBHLUB010000032">
    <property type="protein sequence ID" value="MFC0582786.1"/>
    <property type="molecule type" value="Genomic_DNA"/>
</dbReference>
<feature type="modified residue" description="N6-lipoyllysine" evidence="3">
    <location>
        <position position="63"/>
    </location>
</feature>
<dbReference type="RefSeq" id="WP_377460222.1">
    <property type="nucleotide sequence ID" value="NZ_JBHLUB010000032.1"/>
</dbReference>
<evidence type="ECO:0000256" key="1">
    <source>
        <dbReference type="ARBA" id="ARBA00009249"/>
    </source>
</evidence>
<dbReference type="HAMAP" id="MF_00272">
    <property type="entry name" value="GcvH"/>
    <property type="match status" value="1"/>
</dbReference>
<evidence type="ECO:0000313" key="6">
    <source>
        <dbReference type="Proteomes" id="UP001589862"/>
    </source>
</evidence>
<dbReference type="NCBIfam" id="NF002270">
    <property type="entry name" value="PRK01202.1"/>
    <property type="match status" value="1"/>
</dbReference>
<comment type="cofactor">
    <cofactor evidence="3">
        <name>(R)-lipoate</name>
        <dbReference type="ChEBI" id="CHEBI:83088"/>
    </cofactor>
    <text evidence="3">Binds 1 lipoyl cofactor covalently.</text>
</comment>
<comment type="caution">
    <text evidence="5">The sequence shown here is derived from an EMBL/GenBank/DDBJ whole genome shotgun (WGS) entry which is preliminary data.</text>
</comment>
<dbReference type="PANTHER" id="PTHR11715">
    <property type="entry name" value="GLYCINE CLEAVAGE SYSTEM H PROTEIN"/>
    <property type="match status" value="1"/>
</dbReference>
<dbReference type="InterPro" id="IPR003016">
    <property type="entry name" value="2-oxoA_DH_lipoyl-BS"/>
</dbReference>
<gene>
    <name evidence="3 5" type="primary">gcvH</name>
    <name evidence="5" type="ORF">ACFFFR_10430</name>
</gene>
<dbReference type="InterPro" id="IPR017453">
    <property type="entry name" value="GCV_H_sub"/>
</dbReference>
<comment type="subunit">
    <text evidence="3">The glycine cleavage system is composed of four proteins: P, T, L and H.</text>
</comment>
<evidence type="ECO:0000256" key="2">
    <source>
        <dbReference type="ARBA" id="ARBA00022823"/>
    </source>
</evidence>
<dbReference type="Gene3D" id="2.40.50.100">
    <property type="match status" value="1"/>
</dbReference>
<dbReference type="PROSITE" id="PS50968">
    <property type="entry name" value="BIOTINYL_LIPOYL"/>
    <property type="match status" value="1"/>
</dbReference>
<organism evidence="5 6">
    <name type="scientific">Micrococcoides hystricis</name>
    <dbReference type="NCBI Taxonomy" id="1572761"/>
    <lineage>
        <taxon>Bacteria</taxon>
        <taxon>Bacillati</taxon>
        <taxon>Actinomycetota</taxon>
        <taxon>Actinomycetes</taxon>
        <taxon>Micrococcales</taxon>
        <taxon>Micrococcaceae</taxon>
        <taxon>Micrococcoides</taxon>
    </lineage>
</organism>
<dbReference type="PANTHER" id="PTHR11715:SF3">
    <property type="entry name" value="GLYCINE CLEAVAGE SYSTEM H PROTEIN-RELATED"/>
    <property type="match status" value="1"/>
</dbReference>
<dbReference type="CDD" id="cd06848">
    <property type="entry name" value="GCS_H"/>
    <property type="match status" value="1"/>
</dbReference>
<dbReference type="Pfam" id="PF01597">
    <property type="entry name" value="GCV_H"/>
    <property type="match status" value="1"/>
</dbReference>
<keyword evidence="2 3" id="KW-0450">Lipoyl</keyword>
<feature type="domain" description="Lipoyl-binding" evidence="4">
    <location>
        <begin position="22"/>
        <end position="104"/>
    </location>
</feature>
<dbReference type="InterPro" id="IPR033753">
    <property type="entry name" value="GCV_H/Fam206"/>
</dbReference>
<comment type="similarity">
    <text evidence="1 3">Belongs to the GcvH family.</text>
</comment>
<comment type="function">
    <text evidence="3">The glycine cleavage system catalyzes the degradation of glycine. The H protein shuttles the methylamine group of glycine from the P protein to the T protein.</text>
</comment>
<dbReference type="Proteomes" id="UP001589862">
    <property type="component" value="Unassembled WGS sequence"/>
</dbReference>
<dbReference type="NCBIfam" id="TIGR00527">
    <property type="entry name" value="gcvH"/>
    <property type="match status" value="1"/>
</dbReference>
<proteinExistence type="inferred from homology"/>
<sequence>MSKVLKNLRYSADHEWITDDSPAKVGLTQVAVDALGDIVYIDLPAEGDTVTAGEACGEVESTKSVSDIISPVSGTIVEVNQGVIDEPADLNSDPYGAAWLFTVEVESEGPLLSAEEYATANSGEVVDG</sequence>
<dbReference type="InterPro" id="IPR011053">
    <property type="entry name" value="Single_hybrid_motif"/>
</dbReference>
<dbReference type="InterPro" id="IPR002930">
    <property type="entry name" value="GCV_H"/>
</dbReference>
<dbReference type="PROSITE" id="PS00189">
    <property type="entry name" value="LIPOYL"/>
    <property type="match status" value="1"/>
</dbReference>
<name>A0ABV6PDQ7_9MICC</name>
<dbReference type="SUPFAM" id="SSF51230">
    <property type="entry name" value="Single hybrid motif"/>
    <property type="match status" value="1"/>
</dbReference>